<evidence type="ECO:0000256" key="5">
    <source>
        <dbReference type="ARBA" id="ARBA00031206"/>
    </source>
</evidence>
<dbReference type="PANTHER" id="PTHR34260:SF1">
    <property type="entry name" value="UBIQUINOL-CYTOCHROME-C REDUCTASE COMPLEX ASSEMBLY FACTOR 2"/>
    <property type="match status" value="1"/>
</dbReference>
<evidence type="ECO:0000313" key="7">
    <source>
        <dbReference type="EMBL" id="CAD5111728.1"/>
    </source>
</evidence>
<gene>
    <name evidence="7" type="ORF">DGYR_LOCUS975</name>
</gene>
<organism evidence="7 8">
    <name type="scientific">Dimorphilus gyrociliatus</name>
    <dbReference type="NCBI Taxonomy" id="2664684"/>
    <lineage>
        <taxon>Eukaryota</taxon>
        <taxon>Metazoa</taxon>
        <taxon>Spiralia</taxon>
        <taxon>Lophotrochozoa</taxon>
        <taxon>Annelida</taxon>
        <taxon>Polychaeta</taxon>
        <taxon>Polychaeta incertae sedis</taxon>
        <taxon>Dinophilidae</taxon>
        <taxon>Dimorphilus</taxon>
    </lineage>
</organism>
<dbReference type="AlphaFoldDB" id="A0A7I8V815"/>
<reference evidence="7 8" key="1">
    <citation type="submission" date="2020-08" db="EMBL/GenBank/DDBJ databases">
        <authorList>
            <person name="Hejnol A."/>
        </authorList>
    </citation>
    <scope>NUCLEOTIDE SEQUENCE [LARGE SCALE GENOMIC DNA]</scope>
</reference>
<evidence type="ECO:0000256" key="4">
    <source>
        <dbReference type="ARBA" id="ARBA00023271"/>
    </source>
</evidence>
<evidence type="ECO:0000256" key="3">
    <source>
        <dbReference type="ARBA" id="ARBA00023128"/>
    </source>
</evidence>
<name>A0A7I8V815_9ANNE</name>
<comment type="caution">
    <text evidence="7">The sequence shown here is derived from an EMBL/GenBank/DDBJ whole genome shotgun (WGS) entry which is preliminary data.</text>
</comment>
<sequence length="120" mass="13452">MSALSRYKNFLRIIESWPLDKSKTNRDLGELIRKKVSDGFKASGELKHANDSSNCDSQLDALERLVKDVHLKSYPRSKNTCATGLTLEECNILVSNEGAQVLSESDVTFMDKLKGAFKKK</sequence>
<keyword evidence="3" id="KW-0496">Mitochondrion</keyword>
<proteinExistence type="predicted"/>
<evidence type="ECO:0000256" key="2">
    <source>
        <dbReference type="ARBA" id="ARBA00022946"/>
    </source>
</evidence>
<dbReference type="GO" id="GO:0042645">
    <property type="term" value="C:mitochondrial nucleoid"/>
    <property type="evidence" value="ECO:0007669"/>
    <property type="project" value="UniProtKB-SubCell"/>
</dbReference>
<evidence type="ECO:0000256" key="6">
    <source>
        <dbReference type="ARBA" id="ARBA00032983"/>
    </source>
</evidence>
<evidence type="ECO:0000313" key="8">
    <source>
        <dbReference type="Proteomes" id="UP000549394"/>
    </source>
</evidence>
<keyword evidence="8" id="KW-1185">Reference proteome</keyword>
<dbReference type="Proteomes" id="UP000549394">
    <property type="component" value="Unassembled WGS sequence"/>
</dbReference>
<protein>
    <recommendedName>
        <fullName evidence="6">Mitochondrial nucleoid factor 1</fullName>
    </recommendedName>
    <alternativeName>
        <fullName evidence="5">Mitochondrial protein M19</fullName>
    </alternativeName>
</protein>
<accession>A0A7I8V815</accession>
<dbReference type="OrthoDB" id="6266314at2759"/>
<dbReference type="EMBL" id="CAJFCJ010000002">
    <property type="protein sequence ID" value="CAD5111728.1"/>
    <property type="molecule type" value="Genomic_DNA"/>
</dbReference>
<dbReference type="InterPro" id="IPR037698">
    <property type="entry name" value="UQCC2"/>
</dbReference>
<dbReference type="Pfam" id="PF20180">
    <property type="entry name" value="UQCC2_CBP6"/>
    <property type="match status" value="1"/>
</dbReference>
<comment type="subcellular location">
    <subcellularLocation>
        <location evidence="1">Mitochondrion matrix</location>
        <location evidence="1">Mitochondrion nucleoid</location>
    </subcellularLocation>
</comment>
<evidence type="ECO:0000256" key="1">
    <source>
        <dbReference type="ARBA" id="ARBA00004436"/>
    </source>
</evidence>
<dbReference type="PANTHER" id="PTHR34260">
    <property type="entry name" value="UBIQUINOL-CYTOCHROME-C REDUCTASE COMPLEX ASSEMBLY FACTOR 2"/>
    <property type="match status" value="1"/>
</dbReference>
<keyword evidence="2" id="KW-0809">Transit peptide</keyword>
<keyword evidence="4" id="KW-1135">Mitochondrion nucleoid</keyword>
<dbReference type="GO" id="GO:0034551">
    <property type="term" value="P:mitochondrial respiratory chain complex III assembly"/>
    <property type="evidence" value="ECO:0007669"/>
    <property type="project" value="TreeGrafter"/>
</dbReference>